<name>A0ABQ6HHT7_9GAMM</name>
<evidence type="ECO:0000313" key="1">
    <source>
        <dbReference type="EMBL" id="GLX86365.1"/>
    </source>
</evidence>
<sequence>MTSVSQMLARMAADKEIAEATPLLDEALLVVDRNDLTHEEKRKRLQTLNSEASGYEQSCISDVMSSFVVSEK</sequence>
<evidence type="ECO:0000313" key="2">
    <source>
        <dbReference type="Proteomes" id="UP001157134"/>
    </source>
</evidence>
<dbReference type="RefSeq" id="WP_284299346.1">
    <property type="nucleotide sequence ID" value="NZ_BSSV01000006.1"/>
</dbReference>
<gene>
    <name evidence="1" type="ORF">tloyanaT_26180</name>
</gene>
<comment type="caution">
    <text evidence="1">The sequence shown here is derived from an EMBL/GenBank/DDBJ whole genome shotgun (WGS) entry which is preliminary data.</text>
</comment>
<dbReference type="Proteomes" id="UP001157134">
    <property type="component" value="Unassembled WGS sequence"/>
</dbReference>
<keyword evidence="2" id="KW-1185">Reference proteome</keyword>
<reference evidence="1 2" key="1">
    <citation type="submission" date="2023-03" db="EMBL/GenBank/DDBJ databases">
        <title>Thalassotalea loyana LMG 22536T draft genome sequence.</title>
        <authorList>
            <person name="Sawabe T."/>
        </authorList>
    </citation>
    <scope>NUCLEOTIDE SEQUENCE [LARGE SCALE GENOMIC DNA]</scope>
    <source>
        <strain evidence="1 2">LMG 22536</strain>
    </source>
</reference>
<organism evidence="1 2">
    <name type="scientific">Thalassotalea loyana</name>
    <dbReference type="NCBI Taxonomy" id="280483"/>
    <lineage>
        <taxon>Bacteria</taxon>
        <taxon>Pseudomonadati</taxon>
        <taxon>Pseudomonadota</taxon>
        <taxon>Gammaproteobacteria</taxon>
        <taxon>Alteromonadales</taxon>
        <taxon>Colwelliaceae</taxon>
        <taxon>Thalassotalea</taxon>
    </lineage>
</organism>
<protein>
    <submittedName>
        <fullName evidence="1">Uncharacterized protein</fullName>
    </submittedName>
</protein>
<dbReference type="EMBL" id="BSSV01000006">
    <property type="protein sequence ID" value="GLX86365.1"/>
    <property type="molecule type" value="Genomic_DNA"/>
</dbReference>
<accession>A0ABQ6HHT7</accession>
<proteinExistence type="predicted"/>